<dbReference type="GO" id="GO:0005886">
    <property type="term" value="C:plasma membrane"/>
    <property type="evidence" value="ECO:0007669"/>
    <property type="project" value="TreeGrafter"/>
</dbReference>
<dbReference type="Proteomes" id="UP000754750">
    <property type="component" value="Unassembled WGS sequence"/>
</dbReference>
<keyword evidence="1" id="KW-0812">Transmembrane</keyword>
<evidence type="ECO:0000313" key="2">
    <source>
        <dbReference type="EMBL" id="MBE6833862.1"/>
    </source>
</evidence>
<dbReference type="Pfam" id="PF03729">
    <property type="entry name" value="DUF308"/>
    <property type="match status" value="2"/>
</dbReference>
<keyword evidence="1" id="KW-1133">Transmembrane helix</keyword>
<reference evidence="2" key="1">
    <citation type="submission" date="2019-04" db="EMBL/GenBank/DDBJ databases">
        <title>Evolution of Biomass-Degrading Anaerobic Consortia Revealed by Metagenomics.</title>
        <authorList>
            <person name="Peng X."/>
        </authorList>
    </citation>
    <scope>NUCLEOTIDE SEQUENCE</scope>
    <source>
        <strain evidence="2">SIG551</strain>
    </source>
</reference>
<feature type="transmembrane region" description="Helical" evidence="1">
    <location>
        <begin position="74"/>
        <end position="103"/>
    </location>
</feature>
<dbReference type="InterPro" id="IPR052712">
    <property type="entry name" value="Acid_resist_chaperone_HdeD"/>
</dbReference>
<feature type="transmembrane region" description="Helical" evidence="1">
    <location>
        <begin position="12"/>
        <end position="29"/>
    </location>
</feature>
<proteinExistence type="predicted"/>
<feature type="transmembrane region" description="Helical" evidence="1">
    <location>
        <begin position="124"/>
        <end position="146"/>
    </location>
</feature>
<comment type="caution">
    <text evidence="2">The sequence shown here is derived from an EMBL/GenBank/DDBJ whole genome shotgun (WGS) entry which is preliminary data.</text>
</comment>
<organism evidence="2 3">
    <name type="scientific">Faecalispora sporosphaeroides</name>
    <dbReference type="NCBI Taxonomy" id="1549"/>
    <lineage>
        <taxon>Bacteria</taxon>
        <taxon>Bacillati</taxon>
        <taxon>Bacillota</taxon>
        <taxon>Clostridia</taxon>
        <taxon>Eubacteriales</taxon>
        <taxon>Oscillospiraceae</taxon>
        <taxon>Faecalispora</taxon>
    </lineage>
</organism>
<feature type="transmembrane region" description="Helical" evidence="1">
    <location>
        <begin position="36"/>
        <end position="54"/>
    </location>
</feature>
<evidence type="ECO:0000256" key="1">
    <source>
        <dbReference type="SAM" id="Phobius"/>
    </source>
</evidence>
<dbReference type="PANTHER" id="PTHR34989:SF1">
    <property type="entry name" value="PROTEIN HDED"/>
    <property type="match status" value="1"/>
</dbReference>
<gene>
    <name evidence="2" type="ORF">E7512_09820</name>
</gene>
<name>A0A928KYP3_9FIRM</name>
<dbReference type="EMBL" id="SVNY01000004">
    <property type="protein sequence ID" value="MBE6833862.1"/>
    <property type="molecule type" value="Genomic_DNA"/>
</dbReference>
<feature type="transmembrane region" description="Helical" evidence="1">
    <location>
        <begin position="152"/>
        <end position="173"/>
    </location>
</feature>
<sequence>MNPKLVHFVSESIPGSALSAVLGMILLVWPSLSGQMICYGLGFGILLFGAYRIIGYFRSAPADAAVKNGLSSGILMLALALFLLLRPELIISMLPSLFGLFLIMGAAREIQCACDLYRMAAPRWFLPLIGAIIQTILGLIIFWNPFSTALTFMRFIGVSLLLEGTSQIVFSALTSRSRKGYVSYKGGDGKTSN</sequence>
<dbReference type="RefSeq" id="WP_326840552.1">
    <property type="nucleotide sequence ID" value="NZ_SVNY01000004.1"/>
</dbReference>
<evidence type="ECO:0000313" key="3">
    <source>
        <dbReference type="Proteomes" id="UP000754750"/>
    </source>
</evidence>
<evidence type="ECO:0008006" key="4">
    <source>
        <dbReference type="Google" id="ProtNLM"/>
    </source>
</evidence>
<dbReference type="InterPro" id="IPR005325">
    <property type="entry name" value="DUF308_memb"/>
</dbReference>
<accession>A0A928KYP3</accession>
<protein>
    <recommendedName>
        <fullName evidence="4">DUF308 domain-containing protein</fullName>
    </recommendedName>
</protein>
<dbReference type="PANTHER" id="PTHR34989">
    <property type="entry name" value="PROTEIN HDED"/>
    <property type="match status" value="1"/>
</dbReference>
<keyword evidence="1" id="KW-0472">Membrane</keyword>
<dbReference type="AlphaFoldDB" id="A0A928KYP3"/>